<organism evidence="1 2">
    <name type="scientific">Dorea longicatena</name>
    <dbReference type="NCBI Taxonomy" id="88431"/>
    <lineage>
        <taxon>Bacteria</taxon>
        <taxon>Bacillati</taxon>
        <taxon>Bacillota</taxon>
        <taxon>Clostridia</taxon>
        <taxon>Lachnospirales</taxon>
        <taxon>Lachnospiraceae</taxon>
        <taxon>Dorea</taxon>
    </lineage>
</organism>
<sequence length="97" mass="11551">MKLNIKEKKALYVFGCPSHKNTVTRFKLLVSLTVDPEAKHWLLGLTRKIEQEAGEEWFPDFYRHLRMEMDGYFRCKRCLRVVEASTDYEEGMYEEAV</sequence>
<protein>
    <submittedName>
        <fullName evidence="1">Uncharacterized protein</fullName>
    </submittedName>
</protein>
<evidence type="ECO:0000313" key="2">
    <source>
        <dbReference type="Proteomes" id="UP000261285"/>
    </source>
</evidence>
<reference evidence="1 2" key="1">
    <citation type="submission" date="2018-08" db="EMBL/GenBank/DDBJ databases">
        <title>A genome reference for cultivated species of the human gut microbiota.</title>
        <authorList>
            <person name="Zou Y."/>
            <person name="Xue W."/>
            <person name="Luo G."/>
        </authorList>
    </citation>
    <scope>NUCLEOTIDE SEQUENCE [LARGE SCALE GENOMIC DNA]</scope>
    <source>
        <strain evidence="1 2">OM02-16</strain>
    </source>
</reference>
<proteinExistence type="predicted"/>
<evidence type="ECO:0000313" key="1">
    <source>
        <dbReference type="EMBL" id="RGO34316.1"/>
    </source>
</evidence>
<comment type="caution">
    <text evidence="1">The sequence shown here is derived from an EMBL/GenBank/DDBJ whole genome shotgun (WGS) entry which is preliminary data.</text>
</comment>
<dbReference type="RefSeq" id="WP_117553127.1">
    <property type="nucleotide sequence ID" value="NZ_CABMEZ010000002.1"/>
</dbReference>
<dbReference type="Proteomes" id="UP000261285">
    <property type="component" value="Unassembled WGS sequence"/>
</dbReference>
<name>A0A3E5GHB8_9FIRM</name>
<gene>
    <name evidence="1" type="ORF">DXB16_02130</name>
</gene>
<accession>A0A3E5GHB8</accession>
<dbReference type="EMBL" id="QSVN01000002">
    <property type="protein sequence ID" value="RGO34316.1"/>
    <property type="molecule type" value="Genomic_DNA"/>
</dbReference>
<dbReference type="AlphaFoldDB" id="A0A3E5GHB8"/>